<evidence type="ECO:0000313" key="4">
    <source>
        <dbReference type="EnsemblMetazoa" id="G29574.1:cds"/>
    </source>
</evidence>
<evidence type="ECO:0000313" key="5">
    <source>
        <dbReference type="Proteomes" id="UP000005408"/>
    </source>
</evidence>
<feature type="domain" description="Sulfotransferase" evidence="3">
    <location>
        <begin position="47"/>
        <end position="280"/>
    </location>
</feature>
<evidence type="ECO:0000256" key="1">
    <source>
        <dbReference type="ARBA" id="ARBA00005771"/>
    </source>
</evidence>
<dbReference type="GO" id="GO:0008146">
    <property type="term" value="F:sulfotransferase activity"/>
    <property type="evidence" value="ECO:0007669"/>
    <property type="project" value="InterPro"/>
</dbReference>
<name>A0A8W8LR13_MAGGI</name>
<keyword evidence="5" id="KW-1185">Reference proteome</keyword>
<reference evidence="4" key="1">
    <citation type="submission" date="2022-08" db="UniProtKB">
        <authorList>
            <consortium name="EnsemblMetazoa"/>
        </authorList>
    </citation>
    <scope>IDENTIFICATION</scope>
    <source>
        <strain evidence="4">05x7-T-G4-1.051#20</strain>
    </source>
</reference>
<dbReference type="PANTHER" id="PTHR11783">
    <property type="entry name" value="SULFOTRANSFERASE SULT"/>
    <property type="match status" value="1"/>
</dbReference>
<proteinExistence type="inferred from homology"/>
<dbReference type="InterPro" id="IPR000863">
    <property type="entry name" value="Sulfotransferase_dom"/>
</dbReference>
<dbReference type="Pfam" id="PF00685">
    <property type="entry name" value="Sulfotransfer_1"/>
    <property type="match status" value="1"/>
</dbReference>
<evidence type="ECO:0000256" key="2">
    <source>
        <dbReference type="ARBA" id="ARBA00022679"/>
    </source>
</evidence>
<evidence type="ECO:0000259" key="3">
    <source>
        <dbReference type="Pfam" id="PF00685"/>
    </source>
</evidence>
<dbReference type="AlphaFoldDB" id="A0A8W8LR13"/>
<accession>A0A8W8LR13</accession>
<organism evidence="4 5">
    <name type="scientific">Magallana gigas</name>
    <name type="common">Pacific oyster</name>
    <name type="synonym">Crassostrea gigas</name>
    <dbReference type="NCBI Taxonomy" id="29159"/>
    <lineage>
        <taxon>Eukaryota</taxon>
        <taxon>Metazoa</taxon>
        <taxon>Spiralia</taxon>
        <taxon>Lophotrochozoa</taxon>
        <taxon>Mollusca</taxon>
        <taxon>Bivalvia</taxon>
        <taxon>Autobranchia</taxon>
        <taxon>Pteriomorphia</taxon>
        <taxon>Ostreida</taxon>
        <taxon>Ostreoidea</taxon>
        <taxon>Ostreidae</taxon>
        <taxon>Magallana</taxon>
    </lineage>
</organism>
<dbReference type="OrthoDB" id="6108428at2759"/>
<protein>
    <recommendedName>
        <fullName evidence="3">Sulfotransferase domain-containing protein</fullName>
    </recommendedName>
</protein>
<dbReference type="SUPFAM" id="SSF52540">
    <property type="entry name" value="P-loop containing nucleoside triphosphate hydrolases"/>
    <property type="match status" value="1"/>
</dbReference>
<dbReference type="OMA" id="FFELYIT"/>
<dbReference type="Proteomes" id="UP000005408">
    <property type="component" value="Unassembled WGS sequence"/>
</dbReference>
<dbReference type="EnsemblMetazoa" id="G29574.1">
    <property type="protein sequence ID" value="G29574.1:cds"/>
    <property type="gene ID" value="G29574"/>
</dbReference>
<keyword evidence="2" id="KW-0808">Transferase</keyword>
<comment type="similarity">
    <text evidence="1">Belongs to the sulfotransferase 1 family.</text>
</comment>
<dbReference type="InterPro" id="IPR027417">
    <property type="entry name" value="P-loop_NTPase"/>
</dbReference>
<sequence>MTEKEVKDPDGKVVFRVVDYEGARFPVGVFGNVLNSLKALDKATFKDSDVFVVSYPKSGTHWCYEIVDMLRNNRAEFTKHVPPLVGMLPAEKLMQVPDGVLVAHLLPRHMPKNAIQKRCKLVHIYRNPKDVIVSFFNFLKKTKDGAMMQDMEFDVFFELYITDQLPGGLWTKFVKAWSDFKDENPTYPILNICYEKMKKDLKAHVKMIADFLQLKPSEELIEEIAIKCEFQTMSKFKNSNIPEDMHMVTDVKSNHIIYRKGEAGDWKNWLKVAQSEAVDAEVEAANIPLEIQYT</sequence>
<dbReference type="Gene3D" id="3.40.50.300">
    <property type="entry name" value="P-loop containing nucleotide triphosphate hydrolases"/>
    <property type="match status" value="1"/>
</dbReference>